<gene>
    <name evidence="2" type="ORF">GDO81_024651</name>
</gene>
<evidence type="ECO:0008006" key="4">
    <source>
        <dbReference type="Google" id="ProtNLM"/>
    </source>
</evidence>
<dbReference type="Proteomes" id="UP000824782">
    <property type="component" value="Unassembled WGS sequence"/>
</dbReference>
<evidence type="ECO:0000256" key="1">
    <source>
        <dbReference type="SAM" id="SignalP"/>
    </source>
</evidence>
<dbReference type="EMBL" id="WNYA01000355">
    <property type="protein sequence ID" value="KAG8548670.1"/>
    <property type="molecule type" value="Genomic_DNA"/>
</dbReference>
<reference evidence="2" key="1">
    <citation type="thesis" date="2020" institute="ProQuest LLC" country="789 East Eisenhower Parkway, Ann Arbor, MI, USA">
        <title>Comparative Genomics and Chromosome Evolution.</title>
        <authorList>
            <person name="Mudd A.B."/>
        </authorList>
    </citation>
    <scope>NUCLEOTIDE SEQUENCE</scope>
    <source>
        <strain evidence="2">237g6f4</strain>
        <tissue evidence="2">Blood</tissue>
    </source>
</reference>
<organism evidence="2 3">
    <name type="scientific">Engystomops pustulosus</name>
    <name type="common">Tungara frog</name>
    <name type="synonym">Physalaemus pustulosus</name>
    <dbReference type="NCBI Taxonomy" id="76066"/>
    <lineage>
        <taxon>Eukaryota</taxon>
        <taxon>Metazoa</taxon>
        <taxon>Chordata</taxon>
        <taxon>Craniata</taxon>
        <taxon>Vertebrata</taxon>
        <taxon>Euteleostomi</taxon>
        <taxon>Amphibia</taxon>
        <taxon>Batrachia</taxon>
        <taxon>Anura</taxon>
        <taxon>Neobatrachia</taxon>
        <taxon>Hyloidea</taxon>
        <taxon>Leptodactylidae</taxon>
        <taxon>Leiuperinae</taxon>
        <taxon>Engystomops</taxon>
    </lineage>
</organism>
<keyword evidence="3" id="KW-1185">Reference proteome</keyword>
<proteinExistence type="predicted"/>
<evidence type="ECO:0000313" key="3">
    <source>
        <dbReference type="Proteomes" id="UP000824782"/>
    </source>
</evidence>
<protein>
    <recommendedName>
        <fullName evidence="4">Secreted protein</fullName>
    </recommendedName>
</protein>
<accession>A0AAV6ZMZ1</accession>
<sequence>MVRLLHVMLLLSHLEGSQQCKDDGYSPVTMLPGLVSCRFHPMPPVLLPSLVPLSWRKAGTASFPSLWRDCMDLDPGQMCHPDLHSEIFILHDVK</sequence>
<evidence type="ECO:0000313" key="2">
    <source>
        <dbReference type="EMBL" id="KAG8548670.1"/>
    </source>
</evidence>
<dbReference type="AlphaFoldDB" id="A0AAV6ZMZ1"/>
<name>A0AAV6ZMZ1_ENGPU</name>
<feature type="chain" id="PRO_5043876947" description="Secreted protein" evidence="1">
    <location>
        <begin position="21"/>
        <end position="94"/>
    </location>
</feature>
<keyword evidence="1" id="KW-0732">Signal</keyword>
<feature type="signal peptide" evidence="1">
    <location>
        <begin position="1"/>
        <end position="20"/>
    </location>
</feature>
<comment type="caution">
    <text evidence="2">The sequence shown here is derived from an EMBL/GenBank/DDBJ whole genome shotgun (WGS) entry which is preliminary data.</text>
</comment>